<evidence type="ECO:0000313" key="3">
    <source>
        <dbReference type="EMBL" id="SPO01957.1"/>
    </source>
</evidence>
<feature type="chain" id="PRO_5042184212" evidence="2">
    <location>
        <begin position="24"/>
        <end position="230"/>
    </location>
</feature>
<keyword evidence="2" id="KW-0732">Signal</keyword>
<feature type="signal peptide" evidence="2">
    <location>
        <begin position="1"/>
        <end position="23"/>
    </location>
</feature>
<sequence length="230" mass="23686">MVMNTALGRVALACGALAPAVLAQQTTVQGWIPYVGGGPDEAEFYASATLDVKTTIGNAVVAVVKMPDEFGEEGSDAYNPEFTIGPNTFHIDWTYTYTETDEATTTLSVASEMYDCTFSGCPVATAGSCTFAGGSSDDDDDDDDGPRSGTYVLASTDLHFYPLTLATPLPTALPDSCSGDNENSGDSEATPTKTTGSEDQAAASDSPNGGWRASVSLFGLISGAVLALAI</sequence>
<feature type="compositionally biased region" description="Polar residues" evidence="1">
    <location>
        <begin position="178"/>
        <end position="207"/>
    </location>
</feature>
<reference evidence="3" key="1">
    <citation type="submission" date="2018-03" db="EMBL/GenBank/DDBJ databases">
        <authorList>
            <person name="Guldener U."/>
        </authorList>
    </citation>
    <scope>NUCLEOTIDE SEQUENCE</scope>
</reference>
<keyword evidence="4" id="KW-1185">Reference proteome</keyword>
<comment type="caution">
    <text evidence="3">The sequence shown here is derived from an EMBL/GenBank/DDBJ whole genome shotgun (WGS) entry which is preliminary data.</text>
</comment>
<proteinExistence type="predicted"/>
<dbReference type="EMBL" id="ONZQ02000005">
    <property type="protein sequence ID" value="SPO01957.1"/>
    <property type="molecule type" value="Genomic_DNA"/>
</dbReference>
<dbReference type="AlphaFoldDB" id="A0AAE8MWR2"/>
<organism evidence="3 4">
    <name type="scientific">Cephalotrichum gorgonifer</name>
    <dbReference type="NCBI Taxonomy" id="2041049"/>
    <lineage>
        <taxon>Eukaryota</taxon>
        <taxon>Fungi</taxon>
        <taxon>Dikarya</taxon>
        <taxon>Ascomycota</taxon>
        <taxon>Pezizomycotina</taxon>
        <taxon>Sordariomycetes</taxon>
        <taxon>Hypocreomycetidae</taxon>
        <taxon>Microascales</taxon>
        <taxon>Microascaceae</taxon>
        <taxon>Cephalotrichum</taxon>
    </lineage>
</organism>
<dbReference type="Proteomes" id="UP001187682">
    <property type="component" value="Unassembled WGS sequence"/>
</dbReference>
<protein>
    <submittedName>
        <fullName evidence="3">Uncharacterized protein</fullName>
    </submittedName>
</protein>
<evidence type="ECO:0000313" key="4">
    <source>
        <dbReference type="Proteomes" id="UP001187682"/>
    </source>
</evidence>
<gene>
    <name evidence="3" type="ORF">DNG_04630</name>
</gene>
<feature type="region of interest" description="Disordered" evidence="1">
    <location>
        <begin position="172"/>
        <end position="208"/>
    </location>
</feature>
<name>A0AAE8MWR2_9PEZI</name>
<accession>A0AAE8MWR2</accession>
<evidence type="ECO:0000256" key="1">
    <source>
        <dbReference type="SAM" id="MobiDB-lite"/>
    </source>
</evidence>
<evidence type="ECO:0000256" key="2">
    <source>
        <dbReference type="SAM" id="SignalP"/>
    </source>
</evidence>